<dbReference type="EMBL" id="SWLB01000010">
    <property type="protein sequence ID" value="KAF3333176.1"/>
    <property type="molecule type" value="Genomic_DNA"/>
</dbReference>
<dbReference type="CDD" id="cd15489">
    <property type="entry name" value="PHD_SF"/>
    <property type="match status" value="1"/>
</dbReference>
<organism evidence="7 8">
    <name type="scientific">Carex littledalei</name>
    <dbReference type="NCBI Taxonomy" id="544730"/>
    <lineage>
        <taxon>Eukaryota</taxon>
        <taxon>Viridiplantae</taxon>
        <taxon>Streptophyta</taxon>
        <taxon>Embryophyta</taxon>
        <taxon>Tracheophyta</taxon>
        <taxon>Spermatophyta</taxon>
        <taxon>Magnoliopsida</taxon>
        <taxon>Liliopsida</taxon>
        <taxon>Poales</taxon>
        <taxon>Cyperaceae</taxon>
        <taxon>Cyperoideae</taxon>
        <taxon>Cariceae</taxon>
        <taxon>Carex</taxon>
        <taxon>Carex subgen. Euthyceras</taxon>
    </lineage>
</organism>
<keyword evidence="2 4" id="KW-0863">Zinc-finger</keyword>
<dbReference type="InterPro" id="IPR013083">
    <property type="entry name" value="Znf_RING/FYVE/PHD"/>
</dbReference>
<dbReference type="InterPro" id="IPR019787">
    <property type="entry name" value="Znf_PHD-finger"/>
</dbReference>
<keyword evidence="8" id="KW-1185">Reference proteome</keyword>
<keyword evidence="1" id="KW-0479">Metal-binding</keyword>
<accession>A0A833VBZ8</accession>
<feature type="region of interest" description="Disordered" evidence="5">
    <location>
        <begin position="1"/>
        <end position="39"/>
    </location>
</feature>
<evidence type="ECO:0000259" key="6">
    <source>
        <dbReference type="PROSITE" id="PS50016"/>
    </source>
</evidence>
<dbReference type="InterPro" id="IPR001965">
    <property type="entry name" value="Znf_PHD"/>
</dbReference>
<evidence type="ECO:0000256" key="4">
    <source>
        <dbReference type="PROSITE-ProRule" id="PRU00146"/>
    </source>
</evidence>
<dbReference type="SMART" id="SM00249">
    <property type="entry name" value="PHD"/>
    <property type="match status" value="1"/>
</dbReference>
<dbReference type="SUPFAM" id="SSF57903">
    <property type="entry name" value="FYVE/PHD zinc finger"/>
    <property type="match status" value="1"/>
</dbReference>
<evidence type="ECO:0000313" key="8">
    <source>
        <dbReference type="Proteomes" id="UP000623129"/>
    </source>
</evidence>
<dbReference type="AlphaFoldDB" id="A0A833VBZ8"/>
<dbReference type="Gene3D" id="3.30.40.10">
    <property type="entry name" value="Zinc/RING finger domain, C3HC4 (zinc finger)"/>
    <property type="match status" value="1"/>
</dbReference>
<comment type="caution">
    <text evidence="7">The sequence shown here is derived from an EMBL/GenBank/DDBJ whole genome shotgun (WGS) entry which is preliminary data.</text>
</comment>
<protein>
    <submittedName>
        <fullName evidence="7">PHD-finger</fullName>
    </submittedName>
</protein>
<dbReference type="PROSITE" id="PS50016">
    <property type="entry name" value="ZF_PHD_2"/>
    <property type="match status" value="1"/>
</dbReference>
<keyword evidence="3" id="KW-0862">Zinc</keyword>
<evidence type="ECO:0000256" key="1">
    <source>
        <dbReference type="ARBA" id="ARBA00022723"/>
    </source>
</evidence>
<dbReference type="Proteomes" id="UP000623129">
    <property type="component" value="Unassembled WGS sequence"/>
</dbReference>
<dbReference type="Pfam" id="PF00628">
    <property type="entry name" value="PHD"/>
    <property type="match status" value="1"/>
</dbReference>
<evidence type="ECO:0000256" key="2">
    <source>
        <dbReference type="ARBA" id="ARBA00022771"/>
    </source>
</evidence>
<name>A0A833VBZ8_9POAL</name>
<evidence type="ECO:0000313" key="7">
    <source>
        <dbReference type="EMBL" id="KAF3333176.1"/>
    </source>
</evidence>
<evidence type="ECO:0000256" key="5">
    <source>
        <dbReference type="SAM" id="MobiDB-lite"/>
    </source>
</evidence>
<sequence>MAPKPFNMRNKGKTDRGQSSNPAPKQQANAGNQKSKAVEASIEPQICFTCHKKGDKKEMAKCSTCGEWFHPACENEEPRAWEDDPKFEFWNCEKCQSTIDARDDNNKDDNEDEDNDP</sequence>
<feature type="domain" description="PHD-type" evidence="6">
    <location>
        <begin position="44"/>
        <end position="98"/>
    </location>
</feature>
<gene>
    <name evidence="7" type="ORF">FCM35_KLT00867</name>
</gene>
<dbReference type="GO" id="GO:0008270">
    <property type="term" value="F:zinc ion binding"/>
    <property type="evidence" value="ECO:0007669"/>
    <property type="project" value="UniProtKB-KW"/>
</dbReference>
<dbReference type="InterPro" id="IPR011011">
    <property type="entry name" value="Znf_FYVE_PHD"/>
</dbReference>
<reference evidence="7" key="1">
    <citation type="submission" date="2020-01" db="EMBL/GenBank/DDBJ databases">
        <title>Genome sequence of Kobresia littledalei, the first chromosome-level genome in the family Cyperaceae.</title>
        <authorList>
            <person name="Qu G."/>
        </authorList>
    </citation>
    <scope>NUCLEOTIDE SEQUENCE</scope>
    <source>
        <strain evidence="7">C.B.Clarke</strain>
        <tissue evidence="7">Leaf</tissue>
    </source>
</reference>
<evidence type="ECO:0000256" key="3">
    <source>
        <dbReference type="ARBA" id="ARBA00022833"/>
    </source>
</evidence>
<feature type="compositionally biased region" description="Polar residues" evidence="5">
    <location>
        <begin position="17"/>
        <end position="35"/>
    </location>
</feature>
<proteinExistence type="predicted"/>